<dbReference type="Pfam" id="PF00588">
    <property type="entry name" value="SpoU_methylase"/>
    <property type="match status" value="1"/>
</dbReference>
<sequence>MGKDIFYEPIGNAVHIVLYKPEIPYNTGNIIRLCANVGAELHLIHPLGFQLTEAKLRRAALDYSDLTVVTEHENLEDYRKMYPDRVFYATSARARRYYSEIEFGTNDSYLFGPESSGIPPTVLDTIPTERHLLIPMKPGNRSLNIANVVSIIAYEAWRQNSFYDAGPPRTVPRIEN</sequence>
<evidence type="ECO:0000256" key="3">
    <source>
        <dbReference type="ARBA" id="ARBA00022679"/>
    </source>
</evidence>
<dbReference type="GO" id="GO:0002130">
    <property type="term" value="P:wobble position ribose methylation"/>
    <property type="evidence" value="ECO:0007669"/>
    <property type="project" value="TreeGrafter"/>
</dbReference>
<evidence type="ECO:0000256" key="4">
    <source>
        <dbReference type="ARBA" id="ARBA00022691"/>
    </source>
</evidence>
<evidence type="ECO:0000256" key="5">
    <source>
        <dbReference type="ARBA" id="ARBA00022694"/>
    </source>
</evidence>
<dbReference type="InterPro" id="IPR029026">
    <property type="entry name" value="tRNA_m1G_MTases_N"/>
</dbReference>
<protein>
    <recommendedName>
        <fullName evidence="6">tRNA/rRNA methyltransferase SpoU type domain-containing protein</fullName>
    </recommendedName>
</protein>
<dbReference type="GO" id="GO:0008173">
    <property type="term" value="F:RNA methyltransferase activity"/>
    <property type="evidence" value="ECO:0007669"/>
    <property type="project" value="InterPro"/>
</dbReference>
<evidence type="ECO:0000256" key="1">
    <source>
        <dbReference type="ARBA" id="ARBA00022490"/>
    </source>
</evidence>
<dbReference type="InterPro" id="IPR001537">
    <property type="entry name" value="SpoU_MeTrfase"/>
</dbReference>
<keyword evidence="2" id="KW-0489">Methyltransferase</keyword>
<dbReference type="PANTHER" id="PTHR42971:SF1">
    <property type="entry name" value="TRNA (CYTIDINE(34)-2'-O)-METHYLTRANSFERASE"/>
    <property type="match status" value="1"/>
</dbReference>
<keyword evidence="5" id="KW-0819">tRNA processing</keyword>
<dbReference type="Gene3D" id="3.40.1280.10">
    <property type="match status" value="1"/>
</dbReference>
<dbReference type="InterPro" id="IPR016914">
    <property type="entry name" value="TrmL"/>
</dbReference>
<keyword evidence="4" id="KW-0949">S-adenosyl-L-methionine</keyword>
<dbReference type="HAMAP" id="MF_01885">
    <property type="entry name" value="tRNA_methyltr_TrmL"/>
    <property type="match status" value="1"/>
</dbReference>
<evidence type="ECO:0000313" key="7">
    <source>
        <dbReference type="EMBL" id="SVA00686.1"/>
    </source>
</evidence>
<name>A0A381S9H3_9ZZZZ</name>
<keyword evidence="3" id="KW-0808">Transferase</keyword>
<proteinExistence type="inferred from homology"/>
<dbReference type="PIRSF" id="PIRSF029256">
    <property type="entry name" value="SpoU_TrmH_prd"/>
    <property type="match status" value="1"/>
</dbReference>
<keyword evidence="1" id="KW-0963">Cytoplasm</keyword>
<reference evidence="7" key="1">
    <citation type="submission" date="2018-05" db="EMBL/GenBank/DDBJ databases">
        <authorList>
            <person name="Lanie J.A."/>
            <person name="Ng W.-L."/>
            <person name="Kazmierczak K.M."/>
            <person name="Andrzejewski T.M."/>
            <person name="Davidsen T.M."/>
            <person name="Wayne K.J."/>
            <person name="Tettelin H."/>
            <person name="Glass J.I."/>
            <person name="Rusch D."/>
            <person name="Podicherti R."/>
            <person name="Tsui H.-C.T."/>
            <person name="Winkler M.E."/>
        </authorList>
    </citation>
    <scope>NUCLEOTIDE SEQUENCE</scope>
</reference>
<dbReference type="GO" id="GO:0003723">
    <property type="term" value="F:RNA binding"/>
    <property type="evidence" value="ECO:0007669"/>
    <property type="project" value="InterPro"/>
</dbReference>
<dbReference type="AlphaFoldDB" id="A0A381S9H3"/>
<dbReference type="EMBL" id="UINC01002826">
    <property type="protein sequence ID" value="SVA00686.1"/>
    <property type="molecule type" value="Genomic_DNA"/>
</dbReference>
<organism evidence="7">
    <name type="scientific">marine metagenome</name>
    <dbReference type="NCBI Taxonomy" id="408172"/>
    <lineage>
        <taxon>unclassified sequences</taxon>
        <taxon>metagenomes</taxon>
        <taxon>ecological metagenomes</taxon>
    </lineage>
</organism>
<dbReference type="InterPro" id="IPR029028">
    <property type="entry name" value="Alpha/beta_knot_MTases"/>
</dbReference>
<accession>A0A381S9H3</accession>
<gene>
    <name evidence="7" type="ORF">METZ01_LOCUS53540</name>
</gene>
<dbReference type="PANTHER" id="PTHR42971">
    <property type="entry name" value="TRNA (CYTIDINE(34)-2'-O)-METHYLTRANSFERASE"/>
    <property type="match status" value="1"/>
</dbReference>
<evidence type="ECO:0000259" key="6">
    <source>
        <dbReference type="Pfam" id="PF00588"/>
    </source>
</evidence>
<dbReference type="SUPFAM" id="SSF75217">
    <property type="entry name" value="alpha/beta knot"/>
    <property type="match status" value="1"/>
</dbReference>
<evidence type="ECO:0000256" key="2">
    <source>
        <dbReference type="ARBA" id="ARBA00022603"/>
    </source>
</evidence>
<feature type="domain" description="tRNA/rRNA methyltransferase SpoU type" evidence="6">
    <location>
        <begin position="14"/>
        <end position="154"/>
    </location>
</feature>
<dbReference type="CDD" id="cd18094">
    <property type="entry name" value="SpoU-like_TrmL"/>
    <property type="match status" value="1"/>
</dbReference>